<keyword evidence="7 9" id="KW-0067">ATP-binding</keyword>
<keyword evidence="9" id="KW-0963">Cytoplasm</keyword>
<comment type="subcellular location">
    <subcellularLocation>
        <location evidence="9">Cytoplasm</location>
    </subcellularLocation>
</comment>
<evidence type="ECO:0000256" key="9">
    <source>
        <dbReference type="HAMAP-Rule" id="MF_00082"/>
    </source>
</evidence>
<evidence type="ECO:0000259" key="10">
    <source>
        <dbReference type="Pfam" id="PF00696"/>
    </source>
</evidence>
<dbReference type="CDD" id="cd04250">
    <property type="entry name" value="AAK_NAGK-C"/>
    <property type="match status" value="1"/>
</dbReference>
<keyword evidence="5 9" id="KW-0547">Nucleotide-binding</keyword>
<dbReference type="GO" id="GO:0003991">
    <property type="term" value="F:acetylglutamate kinase activity"/>
    <property type="evidence" value="ECO:0007669"/>
    <property type="project" value="UniProtKB-UniRule"/>
</dbReference>
<dbReference type="EMBL" id="PQGG01000003">
    <property type="protein sequence ID" value="POP54558.1"/>
    <property type="molecule type" value="Genomic_DNA"/>
</dbReference>
<sequence>MSMSRSAAGDVARVLTEALPYIQRFTNKTIVVKFGGNAMIDDKLKEQFARDIVLMKLVGMNPIVVHGGGPQIGDLLKRLAIESHFVDGMRVTDTATMDVVEMVLGGSVNKEIVSLLNRNGGKAIGLTGKDGQLIRAKKLKVTQRTPDLAKTEIIDIGHVGEVEKINTEVLDMLVNSDFIPVIAPIGVGPDGASYNINADLVAGKVAEVLKAEKLMLLTNIEGLMDKSGKVLTGLSTEQVNALIEDGTIYGGMLPKIGCALDAVNAGVTSAHIIDGRVPHAVLLEIFTDTGVGTLITNSQKLLA</sequence>
<dbReference type="GO" id="GO:0005524">
    <property type="term" value="F:ATP binding"/>
    <property type="evidence" value="ECO:0007669"/>
    <property type="project" value="UniProtKB-UniRule"/>
</dbReference>
<evidence type="ECO:0000256" key="8">
    <source>
        <dbReference type="ARBA" id="ARBA00048141"/>
    </source>
</evidence>
<feature type="site" description="Transition state stabilizer" evidence="9">
    <location>
        <position position="255"/>
    </location>
</feature>
<protein>
    <recommendedName>
        <fullName evidence="9">Acetylglutamate kinase</fullName>
        <ecNumber evidence="9">2.7.2.8</ecNumber>
    </recommendedName>
    <alternativeName>
        <fullName evidence="9">N-acetyl-L-glutamate 5-phosphotransferase</fullName>
    </alternativeName>
    <alternativeName>
        <fullName evidence="9">NAG kinase</fullName>
        <shortName evidence="9">NAGK</shortName>
    </alternativeName>
</protein>
<evidence type="ECO:0000313" key="12">
    <source>
        <dbReference type="EMBL" id="RNL59513.1"/>
    </source>
</evidence>
<dbReference type="Proteomes" id="UP000237222">
    <property type="component" value="Unassembled WGS sequence"/>
</dbReference>
<evidence type="ECO:0000256" key="6">
    <source>
        <dbReference type="ARBA" id="ARBA00022777"/>
    </source>
</evidence>
<dbReference type="Pfam" id="PF00696">
    <property type="entry name" value="AA_kinase"/>
    <property type="match status" value="1"/>
</dbReference>
<accession>A0A2S4HKP1</accession>
<comment type="function">
    <text evidence="9">Catalyzes the ATP-dependent phosphorylation of N-acetyl-L-glutamate.</text>
</comment>
<dbReference type="InterPro" id="IPR004662">
    <property type="entry name" value="AcgluKinase_fam"/>
</dbReference>
<keyword evidence="2 9" id="KW-0055">Arginine biosynthesis</keyword>
<feature type="binding site" evidence="9">
    <location>
        <begin position="68"/>
        <end position="69"/>
    </location>
    <ligand>
        <name>substrate</name>
    </ligand>
</feature>
<dbReference type="OrthoDB" id="9803155at2"/>
<comment type="pathway">
    <text evidence="1 9">Amino-acid biosynthesis; L-arginine biosynthesis; N(2)-acetyl-L-ornithine from L-glutamate: step 2/4.</text>
</comment>
<comment type="similarity">
    <text evidence="9">Belongs to the acetylglutamate kinase family. ArgB subfamily.</text>
</comment>
<feature type="site" description="Transition state stabilizer" evidence="9">
    <location>
        <position position="33"/>
    </location>
</feature>
<dbReference type="PRINTS" id="PR00474">
    <property type="entry name" value="GLU5KINASE"/>
</dbReference>
<keyword evidence="6 9" id="KW-0418">Kinase</keyword>
<dbReference type="InterPro" id="IPR001048">
    <property type="entry name" value="Asp/Glu/Uridylate_kinase"/>
</dbReference>
<name>A0A2S4HKP1_9GAMM</name>
<dbReference type="InterPro" id="IPR036393">
    <property type="entry name" value="AceGlu_kinase-like_sf"/>
</dbReference>
<dbReference type="NCBIfam" id="TIGR00761">
    <property type="entry name" value="argB"/>
    <property type="match status" value="1"/>
</dbReference>
<feature type="domain" description="Aspartate/glutamate/uridylate kinase" evidence="10">
    <location>
        <begin position="28"/>
        <end position="274"/>
    </location>
</feature>
<comment type="caution">
    <text evidence="11">The sequence shown here is derived from an EMBL/GenBank/DDBJ whole genome shotgun (WGS) entry which is preliminary data.</text>
</comment>
<dbReference type="RefSeq" id="WP_103682601.1">
    <property type="nucleotide sequence ID" value="NZ_PQGG01000003.1"/>
</dbReference>
<dbReference type="EC" id="2.7.2.8" evidence="9"/>
<dbReference type="PANTHER" id="PTHR23342">
    <property type="entry name" value="N-ACETYLGLUTAMATE SYNTHASE"/>
    <property type="match status" value="1"/>
</dbReference>
<feature type="binding site" evidence="9">
    <location>
        <position position="195"/>
    </location>
    <ligand>
        <name>substrate</name>
    </ligand>
</feature>
<dbReference type="SUPFAM" id="SSF53633">
    <property type="entry name" value="Carbamate kinase-like"/>
    <property type="match status" value="1"/>
</dbReference>
<dbReference type="EMBL" id="RHGB01000020">
    <property type="protein sequence ID" value="RNL59513.1"/>
    <property type="molecule type" value="Genomic_DNA"/>
</dbReference>
<dbReference type="FunFam" id="3.40.1160.10:FF:000004">
    <property type="entry name" value="Acetylglutamate kinase"/>
    <property type="match status" value="1"/>
</dbReference>
<dbReference type="HAMAP" id="MF_00082">
    <property type="entry name" value="ArgB"/>
    <property type="match status" value="1"/>
</dbReference>
<dbReference type="InterPro" id="IPR001057">
    <property type="entry name" value="Glu/AcGlu_kinase"/>
</dbReference>
<dbReference type="UniPathway" id="UPA00068">
    <property type="reaction ID" value="UER00107"/>
</dbReference>
<keyword evidence="4 9" id="KW-0808">Transferase</keyword>
<keyword evidence="14" id="KW-1185">Reference proteome</keyword>
<dbReference type="PANTHER" id="PTHR23342:SF0">
    <property type="entry name" value="N-ACETYLGLUTAMATE SYNTHASE, MITOCHONDRIAL"/>
    <property type="match status" value="1"/>
</dbReference>
<evidence type="ECO:0000256" key="2">
    <source>
        <dbReference type="ARBA" id="ARBA00022571"/>
    </source>
</evidence>
<comment type="catalytic activity">
    <reaction evidence="8 9">
        <text>N-acetyl-L-glutamate + ATP = N-acetyl-L-glutamyl 5-phosphate + ADP</text>
        <dbReference type="Rhea" id="RHEA:14629"/>
        <dbReference type="ChEBI" id="CHEBI:30616"/>
        <dbReference type="ChEBI" id="CHEBI:44337"/>
        <dbReference type="ChEBI" id="CHEBI:57936"/>
        <dbReference type="ChEBI" id="CHEBI:456216"/>
        <dbReference type="EC" id="2.7.2.8"/>
    </reaction>
</comment>
<feature type="binding site" evidence="9">
    <location>
        <position position="90"/>
    </location>
    <ligand>
        <name>substrate</name>
    </ligand>
</feature>
<reference evidence="12 14" key="2">
    <citation type="submission" date="2018-10" db="EMBL/GenBank/DDBJ databases">
        <title>Draft genome sequence of Zhongshania sp. DSW25-10.</title>
        <authorList>
            <person name="Oh J."/>
        </authorList>
    </citation>
    <scope>NUCLEOTIDE SEQUENCE [LARGE SCALE GENOMIC DNA]</scope>
    <source>
        <strain evidence="12 14">DSW25-10</strain>
    </source>
</reference>
<evidence type="ECO:0000313" key="14">
    <source>
        <dbReference type="Proteomes" id="UP000274695"/>
    </source>
</evidence>
<dbReference type="PIRSF" id="PIRSF000728">
    <property type="entry name" value="NAGK"/>
    <property type="match status" value="1"/>
</dbReference>
<evidence type="ECO:0000256" key="5">
    <source>
        <dbReference type="ARBA" id="ARBA00022741"/>
    </source>
</evidence>
<organism evidence="11 13">
    <name type="scientific">Zhongshania marina</name>
    <dbReference type="NCBI Taxonomy" id="2304603"/>
    <lineage>
        <taxon>Bacteria</taxon>
        <taxon>Pseudomonadati</taxon>
        <taxon>Pseudomonadota</taxon>
        <taxon>Gammaproteobacteria</taxon>
        <taxon>Cellvibrionales</taxon>
        <taxon>Spongiibacteraceae</taxon>
        <taxon>Zhongshania</taxon>
    </lineage>
</organism>
<dbReference type="Gene3D" id="3.40.1160.10">
    <property type="entry name" value="Acetylglutamate kinase-like"/>
    <property type="match status" value="1"/>
</dbReference>
<evidence type="ECO:0000256" key="1">
    <source>
        <dbReference type="ARBA" id="ARBA00004828"/>
    </source>
</evidence>
<evidence type="ECO:0000313" key="11">
    <source>
        <dbReference type="EMBL" id="POP54558.1"/>
    </source>
</evidence>
<reference evidence="11" key="1">
    <citation type="submission" date="2018-01" db="EMBL/GenBank/DDBJ databases">
        <authorList>
            <person name="Yu X.-D."/>
        </authorList>
    </citation>
    <scope>NUCLEOTIDE SEQUENCE</scope>
    <source>
        <strain evidence="11">ZX-21</strain>
    </source>
</reference>
<proteinExistence type="inferred from homology"/>
<dbReference type="AlphaFoldDB" id="A0A2S4HKP1"/>
<dbReference type="Proteomes" id="UP000274695">
    <property type="component" value="Unassembled WGS sequence"/>
</dbReference>
<keyword evidence="3 9" id="KW-0028">Amino-acid biosynthesis</keyword>
<evidence type="ECO:0000313" key="13">
    <source>
        <dbReference type="Proteomes" id="UP000237222"/>
    </source>
</evidence>
<dbReference type="GO" id="GO:0005737">
    <property type="term" value="C:cytoplasm"/>
    <property type="evidence" value="ECO:0007669"/>
    <property type="project" value="UniProtKB-SubCell"/>
</dbReference>
<evidence type="ECO:0000256" key="7">
    <source>
        <dbReference type="ARBA" id="ARBA00022840"/>
    </source>
</evidence>
<evidence type="ECO:0000256" key="3">
    <source>
        <dbReference type="ARBA" id="ARBA00022605"/>
    </source>
</evidence>
<dbReference type="InterPro" id="IPR041727">
    <property type="entry name" value="NAGK-C"/>
</dbReference>
<dbReference type="InterPro" id="IPR037528">
    <property type="entry name" value="ArgB"/>
</dbReference>
<dbReference type="GO" id="GO:0042450">
    <property type="term" value="P:L-arginine biosynthetic process via ornithine"/>
    <property type="evidence" value="ECO:0007669"/>
    <property type="project" value="UniProtKB-UniRule"/>
</dbReference>
<evidence type="ECO:0000256" key="4">
    <source>
        <dbReference type="ARBA" id="ARBA00022679"/>
    </source>
</evidence>
<gene>
    <name evidence="9 11" type="primary">argB</name>
    <name evidence="11" type="ORF">C0068_00820</name>
    <name evidence="12" type="ORF">D0911_15535</name>
</gene>